<protein>
    <submittedName>
        <fullName evidence="1">Uncharacterized protein</fullName>
    </submittedName>
</protein>
<organism evidence="1 2">
    <name type="scientific">Vespula squamosa</name>
    <name type="common">Southern yellow jacket</name>
    <name type="synonym">Wasp</name>
    <dbReference type="NCBI Taxonomy" id="30214"/>
    <lineage>
        <taxon>Eukaryota</taxon>
        <taxon>Metazoa</taxon>
        <taxon>Ecdysozoa</taxon>
        <taxon>Arthropoda</taxon>
        <taxon>Hexapoda</taxon>
        <taxon>Insecta</taxon>
        <taxon>Pterygota</taxon>
        <taxon>Neoptera</taxon>
        <taxon>Endopterygota</taxon>
        <taxon>Hymenoptera</taxon>
        <taxon>Apocrita</taxon>
        <taxon>Aculeata</taxon>
        <taxon>Vespoidea</taxon>
        <taxon>Vespidae</taxon>
        <taxon>Vespinae</taxon>
        <taxon>Vespula</taxon>
    </lineage>
</organism>
<comment type="caution">
    <text evidence="1">The sequence shown here is derived from an EMBL/GenBank/DDBJ whole genome shotgun (WGS) entry which is preliminary data.</text>
</comment>
<gene>
    <name evidence="1" type="ORF">V1478_006045</name>
</gene>
<accession>A0ABD2B954</accession>
<dbReference type="EMBL" id="JAUDFV010000131">
    <property type="protein sequence ID" value="KAL2729256.1"/>
    <property type="molecule type" value="Genomic_DNA"/>
</dbReference>
<evidence type="ECO:0000313" key="2">
    <source>
        <dbReference type="Proteomes" id="UP001607302"/>
    </source>
</evidence>
<proteinExistence type="predicted"/>
<dbReference type="AlphaFoldDB" id="A0ABD2B954"/>
<dbReference type="Proteomes" id="UP001607302">
    <property type="component" value="Unassembled WGS sequence"/>
</dbReference>
<evidence type="ECO:0000313" key="1">
    <source>
        <dbReference type="EMBL" id="KAL2729256.1"/>
    </source>
</evidence>
<sequence>MHMRTSLTVTQCQEPRMKPNVEITLLNEEIYEVGLCQNPAEELSFSDSRAVPMMKTAILKTTSIGNVAAPRVEVTGVLYNLGRESTEVESHDEKPVSVYFTEPNMILDRLLKLRTYLDGANWKLGYHVVISKRNDKKSCINMVPEIHTLRTLETVTTSHYRNC</sequence>
<keyword evidence="2" id="KW-1185">Reference proteome</keyword>
<name>A0ABD2B954_VESSQ</name>
<reference evidence="1 2" key="1">
    <citation type="journal article" date="2024" name="Ann. Entomol. Soc. Am.">
        <title>Genomic analyses of the southern and eastern yellowjacket wasps (Hymenoptera: Vespidae) reveal evolutionary signatures of social life.</title>
        <authorList>
            <person name="Catto M.A."/>
            <person name="Caine P.B."/>
            <person name="Orr S.E."/>
            <person name="Hunt B.G."/>
            <person name="Goodisman M.A.D."/>
        </authorList>
    </citation>
    <scope>NUCLEOTIDE SEQUENCE [LARGE SCALE GENOMIC DNA]</scope>
    <source>
        <strain evidence="1">233</strain>
        <tissue evidence="1">Head and thorax</tissue>
    </source>
</reference>